<sequence length="213" mass="22183">MGPRPLPLLLLALLLPGCAGVERGLSRLTDGLTDFSGRYGPQWGGMRAASPGDSLTVQRVRAGGVAPDPAAALRPEPGDMWPADDTPRATLANPDEALRGIGNQRMGLEDPGNEIRRGRRGSSSPPPDALSFPPQRAPQNVVPPSVPIPEPPPRPFRADGQVLPTTRGPTTTTTGTGNVSTTLSPQGPGVAIRDGAVTTIIEPGRVEQVPTPR</sequence>
<feature type="region of interest" description="Disordered" evidence="1">
    <location>
        <begin position="67"/>
        <end position="193"/>
    </location>
</feature>
<dbReference type="Proteomes" id="UP001526430">
    <property type="component" value="Unassembled WGS sequence"/>
</dbReference>
<keyword evidence="3" id="KW-1185">Reference proteome</keyword>
<name>A0ABT3NUH2_9PROT</name>
<evidence type="ECO:0000256" key="1">
    <source>
        <dbReference type="SAM" id="MobiDB-lite"/>
    </source>
</evidence>
<protein>
    <submittedName>
        <fullName evidence="2">Uncharacterized protein</fullName>
    </submittedName>
</protein>
<proteinExistence type="predicted"/>
<reference evidence="2 3" key="1">
    <citation type="submission" date="2022-10" db="EMBL/GenBank/DDBJ databases">
        <title>Roseococcus glaciei nov., sp. nov., isolated from glacier.</title>
        <authorList>
            <person name="Liu Q."/>
            <person name="Xin Y.-H."/>
        </authorList>
    </citation>
    <scope>NUCLEOTIDE SEQUENCE [LARGE SCALE GENOMIC DNA]</scope>
    <source>
        <strain evidence="2 3">MDT2-1-1</strain>
    </source>
</reference>
<accession>A0ABT3NUH2</accession>
<dbReference type="EMBL" id="JAPFQI010000005">
    <property type="protein sequence ID" value="MCW8085803.1"/>
    <property type="molecule type" value="Genomic_DNA"/>
</dbReference>
<gene>
    <name evidence="2" type="ORF">OF850_09220</name>
</gene>
<feature type="compositionally biased region" description="Low complexity" evidence="1">
    <location>
        <begin position="165"/>
        <end position="182"/>
    </location>
</feature>
<comment type="caution">
    <text evidence="2">The sequence shown here is derived from an EMBL/GenBank/DDBJ whole genome shotgun (WGS) entry which is preliminary data.</text>
</comment>
<organism evidence="2 3">
    <name type="scientific">Sabulicella glaciei</name>
    <dbReference type="NCBI Taxonomy" id="2984948"/>
    <lineage>
        <taxon>Bacteria</taxon>
        <taxon>Pseudomonadati</taxon>
        <taxon>Pseudomonadota</taxon>
        <taxon>Alphaproteobacteria</taxon>
        <taxon>Acetobacterales</taxon>
        <taxon>Acetobacteraceae</taxon>
        <taxon>Sabulicella</taxon>
    </lineage>
</organism>
<evidence type="ECO:0000313" key="3">
    <source>
        <dbReference type="Proteomes" id="UP001526430"/>
    </source>
</evidence>
<evidence type="ECO:0000313" key="2">
    <source>
        <dbReference type="EMBL" id="MCW8085803.1"/>
    </source>
</evidence>
<feature type="compositionally biased region" description="Pro residues" evidence="1">
    <location>
        <begin position="144"/>
        <end position="155"/>
    </location>
</feature>
<dbReference type="RefSeq" id="WP_301589755.1">
    <property type="nucleotide sequence ID" value="NZ_JAPFQI010000005.1"/>
</dbReference>